<sequence length="89" mass="9734">MGVEIETISPGDEEGHSSVCHILNCNLYVLGEEEAEISCSLQFSLGHSAMKNAGAMGKKRSRQEGANCLHELSWQSMQKKSREDQGLVP</sequence>
<reference evidence="2" key="1">
    <citation type="submission" date="2017-11" db="EMBL/GenBank/DDBJ databases">
        <authorList>
            <person name="Lima N.C."/>
            <person name="Parody-Merino A.M."/>
            <person name="Battley P.F."/>
            <person name="Fidler A.E."/>
            <person name="Prosdocimi F."/>
        </authorList>
    </citation>
    <scope>NUCLEOTIDE SEQUENCE [LARGE SCALE GENOMIC DNA]</scope>
</reference>
<dbReference type="EMBL" id="KZ508140">
    <property type="protein sequence ID" value="PKU35627.1"/>
    <property type="molecule type" value="Genomic_DNA"/>
</dbReference>
<evidence type="ECO:0000313" key="2">
    <source>
        <dbReference type="Proteomes" id="UP000233556"/>
    </source>
</evidence>
<dbReference type="AlphaFoldDB" id="A0A2I0TP93"/>
<reference evidence="2" key="2">
    <citation type="submission" date="2017-12" db="EMBL/GenBank/DDBJ databases">
        <title>Genome sequence of the Bar-tailed Godwit (Limosa lapponica baueri).</title>
        <authorList>
            <person name="Lima N.C.B."/>
            <person name="Parody-Merino A.M."/>
            <person name="Battley P.F."/>
            <person name="Fidler A.E."/>
            <person name="Prosdocimi F."/>
        </authorList>
    </citation>
    <scope>NUCLEOTIDE SEQUENCE [LARGE SCALE GENOMIC DNA]</scope>
</reference>
<proteinExistence type="predicted"/>
<dbReference type="Proteomes" id="UP000233556">
    <property type="component" value="Unassembled WGS sequence"/>
</dbReference>
<keyword evidence="2" id="KW-1185">Reference proteome</keyword>
<protein>
    <submittedName>
        <fullName evidence="1">Uncharacterized protein</fullName>
    </submittedName>
</protein>
<accession>A0A2I0TP93</accession>
<organism evidence="1 2">
    <name type="scientific">Limosa lapponica baueri</name>
    <dbReference type="NCBI Taxonomy" id="1758121"/>
    <lineage>
        <taxon>Eukaryota</taxon>
        <taxon>Metazoa</taxon>
        <taxon>Chordata</taxon>
        <taxon>Craniata</taxon>
        <taxon>Vertebrata</taxon>
        <taxon>Euteleostomi</taxon>
        <taxon>Archelosauria</taxon>
        <taxon>Archosauria</taxon>
        <taxon>Dinosauria</taxon>
        <taxon>Saurischia</taxon>
        <taxon>Theropoda</taxon>
        <taxon>Coelurosauria</taxon>
        <taxon>Aves</taxon>
        <taxon>Neognathae</taxon>
        <taxon>Neoaves</taxon>
        <taxon>Charadriiformes</taxon>
        <taxon>Scolopacidae</taxon>
        <taxon>Limosa</taxon>
    </lineage>
</organism>
<name>A0A2I0TP93_LIMLA</name>
<gene>
    <name evidence="1" type="ORF">llap_14071</name>
</gene>
<evidence type="ECO:0000313" key="1">
    <source>
        <dbReference type="EMBL" id="PKU35627.1"/>
    </source>
</evidence>